<dbReference type="Proteomes" id="UP000294650">
    <property type="component" value="Unassembled WGS sequence"/>
</dbReference>
<evidence type="ECO:0000313" key="3">
    <source>
        <dbReference type="Proteomes" id="UP000294650"/>
    </source>
</evidence>
<feature type="domain" description="NodB homology" evidence="1">
    <location>
        <begin position="131"/>
        <end position="307"/>
    </location>
</feature>
<reference evidence="2 3" key="1">
    <citation type="submission" date="2019-03" db="EMBL/GenBank/DDBJ databases">
        <title>Genomic Encyclopedia of Type Strains, Phase IV (KMG-IV): sequencing the most valuable type-strain genomes for metagenomic binning, comparative biology and taxonomic classification.</title>
        <authorList>
            <person name="Goeker M."/>
        </authorList>
    </citation>
    <scope>NUCLEOTIDE SEQUENCE [LARGE SCALE GENOMIC DNA]</scope>
    <source>
        <strain evidence="2 3">DSM 25894</strain>
    </source>
</reference>
<dbReference type="PROSITE" id="PS51677">
    <property type="entry name" value="NODB"/>
    <property type="match status" value="1"/>
</dbReference>
<dbReference type="CDD" id="cd10950">
    <property type="entry name" value="CE4_BsYlxY_like"/>
    <property type="match status" value="1"/>
</dbReference>
<accession>A0A4V2V2W6</accession>
<comment type="caution">
    <text evidence="2">The sequence shown here is derived from an EMBL/GenBank/DDBJ whole genome shotgun (WGS) entry which is preliminary data.</text>
</comment>
<dbReference type="InterPro" id="IPR014228">
    <property type="entry name" value="Spore_polysacc_deacetyl_YlxY"/>
</dbReference>
<name>A0A4V2V2W6_9BACI</name>
<protein>
    <submittedName>
        <fullName evidence="2">Polysaccharide deacetylase family sporulation protein PdaB</fullName>
    </submittedName>
</protein>
<dbReference type="InterPro" id="IPR011330">
    <property type="entry name" value="Glyco_hydro/deAcase_b/a-brl"/>
</dbReference>
<dbReference type="GO" id="GO:0016020">
    <property type="term" value="C:membrane"/>
    <property type="evidence" value="ECO:0007669"/>
    <property type="project" value="TreeGrafter"/>
</dbReference>
<dbReference type="EMBL" id="SMAN01000001">
    <property type="protein sequence ID" value="TCT26721.1"/>
    <property type="molecule type" value="Genomic_DNA"/>
</dbReference>
<dbReference type="PANTHER" id="PTHR10587:SF80">
    <property type="entry name" value="CHITOOLIGOSACCHARIDE DEACETYLASE"/>
    <property type="match status" value="1"/>
</dbReference>
<dbReference type="InterPro" id="IPR050248">
    <property type="entry name" value="Polysacc_deacetylase_ArnD"/>
</dbReference>
<dbReference type="SUPFAM" id="SSF88713">
    <property type="entry name" value="Glycoside hydrolase/deacetylase"/>
    <property type="match status" value="1"/>
</dbReference>
<dbReference type="Pfam" id="PF01522">
    <property type="entry name" value="Polysacc_deac_1"/>
    <property type="match status" value="1"/>
</dbReference>
<sequence>MAKKYVLQTFIFLILVGISYTTMSNPYTDHYVSVMKNLSVTAVDKNDPLYQEITDRASDYEKKPQNARMDHVWKKIPGLEGRKVDIEKSYARMKKKGNFDENLIVFEHIKPRVSLEDLPPGPIYRGNPEKRMVSFLINVSWGNEYIPSMLETLKDHHVKATFFLEGKWARDHVDLVKMIAEEGHEIGNHAYNHPDMKNLNRTQIQQQISRTNEIIEAITGEKPKFFAPPSGAFNETVVQVAHELNMETILWTVDTIDWRNPEKSVLINRVLSKVSPGSMILMHPTEVTSESLDQLVLKIKEKEYKIGTVTKLLSEKR</sequence>
<dbReference type="GO" id="GO:0005975">
    <property type="term" value="P:carbohydrate metabolic process"/>
    <property type="evidence" value="ECO:0007669"/>
    <property type="project" value="InterPro"/>
</dbReference>
<evidence type="ECO:0000313" key="2">
    <source>
        <dbReference type="EMBL" id="TCT26721.1"/>
    </source>
</evidence>
<organism evidence="2 3">
    <name type="scientific">Melghiribacillus thermohalophilus</name>
    <dbReference type="NCBI Taxonomy" id="1324956"/>
    <lineage>
        <taxon>Bacteria</taxon>
        <taxon>Bacillati</taxon>
        <taxon>Bacillota</taxon>
        <taxon>Bacilli</taxon>
        <taxon>Bacillales</taxon>
        <taxon>Bacillaceae</taxon>
        <taxon>Melghiribacillus</taxon>
    </lineage>
</organism>
<dbReference type="GO" id="GO:0016810">
    <property type="term" value="F:hydrolase activity, acting on carbon-nitrogen (but not peptide) bonds"/>
    <property type="evidence" value="ECO:0007669"/>
    <property type="project" value="InterPro"/>
</dbReference>
<gene>
    <name evidence="2" type="ORF">EDD68_10174</name>
</gene>
<proteinExistence type="predicted"/>
<dbReference type="RefSeq" id="WP_132370004.1">
    <property type="nucleotide sequence ID" value="NZ_SMAN01000001.1"/>
</dbReference>
<dbReference type="OrthoDB" id="9812065at2"/>
<evidence type="ECO:0000259" key="1">
    <source>
        <dbReference type="PROSITE" id="PS51677"/>
    </source>
</evidence>
<keyword evidence="3" id="KW-1185">Reference proteome</keyword>
<dbReference type="PANTHER" id="PTHR10587">
    <property type="entry name" value="GLYCOSYL TRANSFERASE-RELATED"/>
    <property type="match status" value="1"/>
</dbReference>
<dbReference type="AlphaFoldDB" id="A0A4V2V2W6"/>
<dbReference type="Gene3D" id="3.20.20.370">
    <property type="entry name" value="Glycoside hydrolase/deacetylase"/>
    <property type="match status" value="1"/>
</dbReference>
<dbReference type="InterPro" id="IPR002509">
    <property type="entry name" value="NODB_dom"/>
</dbReference>
<dbReference type="NCBIfam" id="TIGR02873">
    <property type="entry name" value="spore_ylxY"/>
    <property type="match status" value="1"/>
</dbReference>